<name>A0A0F5LF83_9HYPH</name>
<dbReference type="RefSeq" id="WP_046141217.1">
    <property type="nucleotide sequence ID" value="NZ_LAJG01000005.1"/>
</dbReference>
<dbReference type="Gene3D" id="3.40.50.720">
    <property type="entry name" value="NAD(P)-binding Rossmann-like Domain"/>
    <property type="match status" value="1"/>
</dbReference>
<dbReference type="Pfam" id="PF01370">
    <property type="entry name" value="Epimerase"/>
    <property type="match status" value="1"/>
</dbReference>
<dbReference type="Proteomes" id="UP000033514">
    <property type="component" value="Unassembled WGS sequence"/>
</dbReference>
<dbReference type="SUPFAM" id="SSF51735">
    <property type="entry name" value="NAD(P)-binding Rossmann-fold domains"/>
    <property type="match status" value="1"/>
</dbReference>
<dbReference type="InterPro" id="IPR001509">
    <property type="entry name" value="Epimerase_deHydtase"/>
</dbReference>
<evidence type="ECO:0000259" key="1">
    <source>
        <dbReference type="Pfam" id="PF01370"/>
    </source>
</evidence>
<sequence>MTRRVLITGAGGFVGSHLAAGFKALGDAVFAVDRLFDPTTRQRLADIDLIEGDLLSDEMALPPADLVIHGAAITTPAKGGTAAEHVLLSTNTALTNRVLRHASESGAKDFVFISSSGVFSATDGDGVHLESTAATADLPYANAKRAGEDVVAAATELRAISIRLGPIYGPDERPRDTRTVVSPMRRWLNMALSDEPIIVDMPAERRDWTFAPDLPFALDALLRQQPPLRGVFHLTSGQSIANIDLARMIADLIPEAQIVIGDTTRIERLPMGSDRLDLAALYEWTALPTGLARILAAEART</sequence>
<comment type="caution">
    <text evidence="2">The sequence shown here is derived from an EMBL/GenBank/DDBJ whole genome shotgun (WGS) entry which is preliminary data.</text>
</comment>
<protein>
    <recommendedName>
        <fullName evidence="1">NAD-dependent epimerase/dehydratase domain-containing protein</fullName>
    </recommendedName>
</protein>
<dbReference type="AlphaFoldDB" id="A0A0F5LF83"/>
<keyword evidence="3" id="KW-1185">Reference proteome</keyword>
<dbReference type="STRING" id="361041.VW35_01285"/>
<evidence type="ECO:0000313" key="3">
    <source>
        <dbReference type="Proteomes" id="UP000033514"/>
    </source>
</evidence>
<dbReference type="CDD" id="cd08946">
    <property type="entry name" value="SDR_e"/>
    <property type="match status" value="1"/>
</dbReference>
<feature type="domain" description="NAD-dependent epimerase/dehydratase" evidence="1">
    <location>
        <begin position="5"/>
        <end position="224"/>
    </location>
</feature>
<dbReference type="PATRIC" id="fig|361041.3.peg.3645"/>
<evidence type="ECO:0000313" key="2">
    <source>
        <dbReference type="EMBL" id="KKB80864.1"/>
    </source>
</evidence>
<dbReference type="InterPro" id="IPR050177">
    <property type="entry name" value="Lipid_A_modif_metabolic_enz"/>
</dbReference>
<organism evidence="2 3">
    <name type="scientific">Devosia soli</name>
    <dbReference type="NCBI Taxonomy" id="361041"/>
    <lineage>
        <taxon>Bacteria</taxon>
        <taxon>Pseudomonadati</taxon>
        <taxon>Pseudomonadota</taxon>
        <taxon>Alphaproteobacteria</taxon>
        <taxon>Hyphomicrobiales</taxon>
        <taxon>Devosiaceae</taxon>
        <taxon>Devosia</taxon>
    </lineage>
</organism>
<accession>A0A0F5LF83</accession>
<dbReference type="PANTHER" id="PTHR43245">
    <property type="entry name" value="BIFUNCTIONAL POLYMYXIN RESISTANCE PROTEIN ARNA"/>
    <property type="match status" value="1"/>
</dbReference>
<proteinExistence type="predicted"/>
<dbReference type="OrthoDB" id="9801785at2"/>
<dbReference type="EMBL" id="LAJG01000005">
    <property type="protein sequence ID" value="KKB80864.1"/>
    <property type="molecule type" value="Genomic_DNA"/>
</dbReference>
<reference evidence="2 3" key="1">
    <citation type="submission" date="2015-03" db="EMBL/GenBank/DDBJ databases">
        <authorList>
            <person name="Hassan Y.I."/>
            <person name="Lepp D."/>
            <person name="Zhou T."/>
        </authorList>
    </citation>
    <scope>NUCLEOTIDE SEQUENCE [LARGE SCALE GENOMIC DNA]</scope>
    <source>
        <strain evidence="2 3">GH2-10</strain>
    </source>
</reference>
<dbReference type="InterPro" id="IPR036291">
    <property type="entry name" value="NAD(P)-bd_dom_sf"/>
</dbReference>
<gene>
    <name evidence="2" type="ORF">VW35_01285</name>
</gene>